<organism evidence="2 3">
    <name type="scientific">Sphingomonas colocasiae</name>
    <dbReference type="NCBI Taxonomy" id="1848973"/>
    <lineage>
        <taxon>Bacteria</taxon>
        <taxon>Pseudomonadati</taxon>
        <taxon>Pseudomonadota</taxon>
        <taxon>Alphaproteobacteria</taxon>
        <taxon>Sphingomonadales</taxon>
        <taxon>Sphingomonadaceae</taxon>
        <taxon>Sphingomonas</taxon>
    </lineage>
</organism>
<evidence type="ECO:0000256" key="1">
    <source>
        <dbReference type="SAM" id="SignalP"/>
    </source>
</evidence>
<name>A0ABS7PSA5_9SPHN</name>
<accession>A0ABS7PSA5</accession>
<dbReference type="Pfam" id="PF05960">
    <property type="entry name" value="DUF885"/>
    <property type="match status" value="1"/>
</dbReference>
<comment type="caution">
    <text evidence="2">The sequence shown here is derived from an EMBL/GenBank/DDBJ whole genome shotgun (WGS) entry which is preliminary data.</text>
</comment>
<reference evidence="2 3" key="1">
    <citation type="submission" date="2021-08" db="EMBL/GenBank/DDBJ databases">
        <authorList>
            <person name="Tuo L."/>
        </authorList>
    </citation>
    <scope>NUCLEOTIDE SEQUENCE [LARGE SCALE GENOMIC DNA]</scope>
    <source>
        <strain evidence="2 3">JCM 31229</strain>
    </source>
</reference>
<evidence type="ECO:0000313" key="3">
    <source>
        <dbReference type="Proteomes" id="UP000706039"/>
    </source>
</evidence>
<dbReference type="PANTHER" id="PTHR33361">
    <property type="entry name" value="GLR0591 PROTEIN"/>
    <property type="match status" value="1"/>
</dbReference>
<feature type="signal peptide" evidence="1">
    <location>
        <begin position="1"/>
        <end position="25"/>
    </location>
</feature>
<evidence type="ECO:0000313" key="2">
    <source>
        <dbReference type="EMBL" id="MBY8824210.1"/>
    </source>
</evidence>
<dbReference type="PANTHER" id="PTHR33361:SF2">
    <property type="entry name" value="DUF885 DOMAIN-CONTAINING PROTEIN"/>
    <property type="match status" value="1"/>
</dbReference>
<keyword evidence="1" id="KW-0732">Signal</keyword>
<protein>
    <submittedName>
        <fullName evidence="2">DUF885 family protein</fullName>
    </submittedName>
</protein>
<dbReference type="EMBL" id="JAINVV010000008">
    <property type="protein sequence ID" value="MBY8824210.1"/>
    <property type="molecule type" value="Genomic_DNA"/>
</dbReference>
<sequence length="603" mass="65654">MLNRRSLLSLPAVALLAGWPRILPAAGNGITALLEEAMRQALLSSPQLMTITGLDTGANAAARGKLDDRSQAGADAMRRLFAEMKAGLVRFDPKTLSPADWVNHQSALFLADTTLQSYGFGYGDPNVGVAIPYIVSQLSGAYRSVPSFLENQHPIKTVADADAYLSRLSAFAVQLDQESDRARADFATGVVPPDFVLRTTLLQLSELMRVPPERSDMVSALVRRAAAAGVAGEWQARAERIVAREIYPALQRQADLLSGALAKATADAGVWRVPQGEAYYRYAVRAATTTDLAGDEIHRIGLERVAELTAQADAILKARGLTQGSVAQRIAALRRDPAQLYADSDAGRAALIADLQRMADAMLARLPDAFGHLPRAGVTIQRMPLAIEAGSSGATYQPPSLDGQRPGLFSINLRNMAEWPRFDLPTLVYHEAVPGHHLQNALSNEAEGLPTLRRMPLFSSFSEGWALYAEQLSDEMGAYREDPLARLGYVASMMFRAARLVLDSGIHARRWTREQSIAYMTATLGNSESEAVREVQRYCVQPAQACSYMLGWRAWTAARTEAKARLGPRFDLRAFHDEGLLKGAMPLDVLTRVMADWRGVGAS</sequence>
<proteinExistence type="predicted"/>
<keyword evidence="3" id="KW-1185">Reference proteome</keyword>
<dbReference type="RefSeq" id="WP_222991294.1">
    <property type="nucleotide sequence ID" value="NZ_JAINVV010000008.1"/>
</dbReference>
<feature type="chain" id="PRO_5045640037" evidence="1">
    <location>
        <begin position="26"/>
        <end position="603"/>
    </location>
</feature>
<dbReference type="InterPro" id="IPR010281">
    <property type="entry name" value="DUF885"/>
</dbReference>
<gene>
    <name evidence="2" type="ORF">K7G82_18035</name>
</gene>
<dbReference type="Proteomes" id="UP000706039">
    <property type="component" value="Unassembled WGS sequence"/>
</dbReference>